<reference evidence="2 3" key="1">
    <citation type="submission" date="2020-10" db="EMBL/GenBank/DDBJ databases">
        <title>The genome sequence of Flavobacterium aquaticum 1Y8A.</title>
        <authorList>
            <person name="Liu Y."/>
        </authorList>
    </citation>
    <scope>NUCLEOTIDE SEQUENCE [LARGE SCALE GENOMIC DNA]</scope>
    <source>
        <strain evidence="2 3">1Y8A</strain>
    </source>
</reference>
<keyword evidence="1" id="KW-0472">Membrane</keyword>
<evidence type="ECO:0000256" key="1">
    <source>
        <dbReference type="SAM" id="Phobius"/>
    </source>
</evidence>
<proteinExistence type="predicted"/>
<comment type="caution">
    <text evidence="2">The sequence shown here is derived from an EMBL/GenBank/DDBJ whole genome shotgun (WGS) entry which is preliminary data.</text>
</comment>
<feature type="transmembrane region" description="Helical" evidence="1">
    <location>
        <begin position="6"/>
        <end position="28"/>
    </location>
</feature>
<dbReference type="Proteomes" id="UP000656274">
    <property type="component" value="Unassembled WGS sequence"/>
</dbReference>
<dbReference type="RefSeq" id="WP_194096743.1">
    <property type="nucleotide sequence ID" value="NZ_JADFTZ010000005.1"/>
</dbReference>
<name>A0ABR9WUA3_9FLAO</name>
<dbReference type="EMBL" id="JADFTZ010000005">
    <property type="protein sequence ID" value="MBE9577228.1"/>
    <property type="molecule type" value="Genomic_DNA"/>
</dbReference>
<keyword evidence="3" id="KW-1185">Reference proteome</keyword>
<keyword evidence="1" id="KW-0812">Transmembrane</keyword>
<organism evidence="2 3">
    <name type="scientific">Flavobacterium proteolyticum</name>
    <dbReference type="NCBI Taxonomy" id="2911683"/>
    <lineage>
        <taxon>Bacteria</taxon>
        <taxon>Pseudomonadati</taxon>
        <taxon>Bacteroidota</taxon>
        <taxon>Flavobacteriia</taxon>
        <taxon>Flavobacteriales</taxon>
        <taxon>Flavobacteriaceae</taxon>
        <taxon>Flavobacterium</taxon>
    </lineage>
</organism>
<evidence type="ECO:0000313" key="3">
    <source>
        <dbReference type="Proteomes" id="UP000656274"/>
    </source>
</evidence>
<accession>A0ABR9WUA3</accession>
<keyword evidence="1" id="KW-1133">Transmembrane helix</keyword>
<evidence type="ECO:0000313" key="2">
    <source>
        <dbReference type="EMBL" id="MBE9577228.1"/>
    </source>
</evidence>
<protein>
    <submittedName>
        <fullName evidence="2">Uncharacterized protein</fullName>
    </submittedName>
</protein>
<sequence length="151" mass="18187">MSRKKIFIVIIIIVNLLFAWSVFNMFYYKKTSFDTTEKAKLNQTNVDKIINGDGSWKWNEKEYDFYKEYSFSLTKNEIKEFSKIINSANAKYIENIRPKKWVDIYIVEKNGNKSLITLKQSNKNEIYFDINHKTFDGKELEKYIQKHIKRN</sequence>
<gene>
    <name evidence="2" type="ORF">IM755_10945</name>
</gene>